<reference evidence="6 7" key="1">
    <citation type="submission" date="2015-12" db="EMBL/GenBank/DDBJ databases">
        <title>Dictyostelia acquired genes for synthesis and detection of signals that induce cell-type specialization by lateral gene transfer from prokaryotes.</title>
        <authorList>
            <person name="Gloeckner G."/>
            <person name="Schaap P."/>
        </authorList>
    </citation>
    <scope>NUCLEOTIDE SEQUENCE [LARGE SCALE GENOMIC DNA]</scope>
    <source>
        <strain evidence="6 7">TK</strain>
    </source>
</reference>
<dbReference type="OMA" id="EPGWLVN"/>
<keyword evidence="3" id="KW-0687">Ribonucleoprotein</keyword>
<dbReference type="InParanoid" id="A0A151Z300"/>
<feature type="region of interest" description="Disordered" evidence="4">
    <location>
        <begin position="78"/>
        <end position="118"/>
    </location>
</feature>
<comment type="similarity">
    <text evidence="1">Belongs to the universal ribosomal protein uL15 family.</text>
</comment>
<feature type="region of interest" description="Disordered" evidence="4">
    <location>
        <begin position="254"/>
        <end position="291"/>
    </location>
</feature>
<dbReference type="GO" id="GO:0003735">
    <property type="term" value="F:structural constituent of ribosome"/>
    <property type="evidence" value="ECO:0007669"/>
    <property type="project" value="InterPro"/>
</dbReference>
<evidence type="ECO:0000256" key="4">
    <source>
        <dbReference type="SAM" id="MobiDB-lite"/>
    </source>
</evidence>
<dbReference type="Gene3D" id="3.100.10.10">
    <property type="match status" value="1"/>
</dbReference>
<dbReference type="STRING" id="361077.A0A151Z300"/>
<evidence type="ECO:0000313" key="6">
    <source>
        <dbReference type="EMBL" id="KYQ88336.1"/>
    </source>
</evidence>
<comment type="caution">
    <text evidence="6">The sequence shown here is derived from an EMBL/GenBank/DDBJ whole genome shotgun (WGS) entry which is preliminary data.</text>
</comment>
<evidence type="ECO:0000256" key="2">
    <source>
        <dbReference type="ARBA" id="ARBA00022980"/>
    </source>
</evidence>
<evidence type="ECO:0000256" key="3">
    <source>
        <dbReference type="ARBA" id="ARBA00023274"/>
    </source>
</evidence>
<dbReference type="PANTHER" id="PTHR12934:SF11">
    <property type="entry name" value="LARGE RIBOSOMAL SUBUNIT PROTEIN UL15M"/>
    <property type="match status" value="1"/>
</dbReference>
<keyword evidence="2 6" id="KW-0689">Ribosomal protein</keyword>
<evidence type="ECO:0000313" key="7">
    <source>
        <dbReference type="Proteomes" id="UP000076078"/>
    </source>
</evidence>
<feature type="compositionally biased region" description="Acidic residues" evidence="4">
    <location>
        <begin position="274"/>
        <end position="283"/>
    </location>
</feature>
<keyword evidence="7" id="KW-1185">Reference proteome</keyword>
<sequence>MINNICKRLGNTLHLYSKNTYLYKQQLPIYSKQNTLSSSTSIFINNESTLNSNYLSIRTIISSANDIALNNLRDNPGANKKKVRVGRGIGSGRGKTSGRGHGGQKARAGHNIPRGFEGGQTPLYKRMRKYGFSNAMFSRNLIPVSFLDLERLINDKQINPQETITMKHLFDAKAVQAVKHGVKLLANGADNFNHVINIELSDFSESARKKIESLGGVAKNVYYDRVGLRYLLRPYKFDFVPKRARVPLKLKDKYPDHPTGYMGAYSTQGGKLEEESEENVVEEEQQHQQEK</sequence>
<gene>
    <name evidence="6" type="ORF">DLAC_11034</name>
</gene>
<dbReference type="GO" id="GO:0006412">
    <property type="term" value="P:translation"/>
    <property type="evidence" value="ECO:0007669"/>
    <property type="project" value="InterPro"/>
</dbReference>
<dbReference type="GO" id="GO:0005762">
    <property type="term" value="C:mitochondrial large ribosomal subunit"/>
    <property type="evidence" value="ECO:0007669"/>
    <property type="project" value="TreeGrafter"/>
</dbReference>
<dbReference type="InterPro" id="IPR030878">
    <property type="entry name" value="Ribosomal_uL15"/>
</dbReference>
<dbReference type="InterPro" id="IPR005749">
    <property type="entry name" value="Ribosomal_uL15_bac-type"/>
</dbReference>
<proteinExistence type="inferred from homology"/>
<dbReference type="EMBL" id="LODT01000051">
    <property type="protein sequence ID" value="KYQ88336.1"/>
    <property type="molecule type" value="Genomic_DNA"/>
</dbReference>
<accession>A0A151Z300</accession>
<dbReference type="OrthoDB" id="361383at2759"/>
<dbReference type="PANTHER" id="PTHR12934">
    <property type="entry name" value="50S RIBOSOMAL PROTEIN L15"/>
    <property type="match status" value="1"/>
</dbReference>
<evidence type="ECO:0000259" key="5">
    <source>
        <dbReference type="Pfam" id="PF00828"/>
    </source>
</evidence>
<dbReference type="InterPro" id="IPR036227">
    <property type="entry name" value="Ribosomal_uL15/eL18_sf"/>
</dbReference>
<dbReference type="FunCoup" id="A0A151Z300">
    <property type="interactions" value="325"/>
</dbReference>
<dbReference type="InterPro" id="IPR021131">
    <property type="entry name" value="Ribosomal_uL15/eL18"/>
</dbReference>
<feature type="domain" description="Large ribosomal subunit protein uL15/eL18" evidence="5">
    <location>
        <begin position="144"/>
        <end position="218"/>
    </location>
</feature>
<evidence type="ECO:0000256" key="1">
    <source>
        <dbReference type="ARBA" id="ARBA00007320"/>
    </source>
</evidence>
<name>A0A151Z300_TIELA</name>
<feature type="compositionally biased region" description="Basic residues" evidence="4">
    <location>
        <begin position="96"/>
        <end position="108"/>
    </location>
</feature>
<dbReference type="Proteomes" id="UP000076078">
    <property type="component" value="Unassembled WGS sequence"/>
</dbReference>
<organism evidence="6 7">
    <name type="scientific">Tieghemostelium lacteum</name>
    <name type="common">Slime mold</name>
    <name type="synonym">Dictyostelium lacteum</name>
    <dbReference type="NCBI Taxonomy" id="361077"/>
    <lineage>
        <taxon>Eukaryota</taxon>
        <taxon>Amoebozoa</taxon>
        <taxon>Evosea</taxon>
        <taxon>Eumycetozoa</taxon>
        <taxon>Dictyostelia</taxon>
        <taxon>Dictyosteliales</taxon>
        <taxon>Raperosteliaceae</taxon>
        <taxon>Tieghemostelium</taxon>
    </lineage>
</organism>
<dbReference type="HAMAP" id="MF_01341">
    <property type="entry name" value="Ribosomal_uL15"/>
    <property type="match status" value="1"/>
</dbReference>
<dbReference type="NCBIfam" id="TIGR01071">
    <property type="entry name" value="rplO_bact"/>
    <property type="match status" value="1"/>
</dbReference>
<protein>
    <submittedName>
        <fullName evidence="6">Ribosomal protein L15</fullName>
    </submittedName>
</protein>
<dbReference type="AlphaFoldDB" id="A0A151Z300"/>
<dbReference type="Pfam" id="PF00828">
    <property type="entry name" value="Ribosomal_L27A"/>
    <property type="match status" value="1"/>
</dbReference>
<dbReference type="SUPFAM" id="SSF52080">
    <property type="entry name" value="Ribosomal proteins L15p and L18e"/>
    <property type="match status" value="1"/>
</dbReference>